<accession>A0A645E8Q7</accession>
<comment type="caution">
    <text evidence="2">The sequence shown here is derived from an EMBL/GenBank/DDBJ whole genome shotgun (WGS) entry which is preliminary data.</text>
</comment>
<dbReference type="InterPro" id="IPR014211">
    <property type="entry name" value="Spore_III_AD"/>
</dbReference>
<feature type="transmembrane region" description="Helical" evidence="1">
    <location>
        <begin position="102"/>
        <end position="124"/>
    </location>
</feature>
<sequence>MEIIKVVTFALVALIIVMVVKNERNDIAVFLSLVAGIMIFIFMISKLTIVINFLQSLSNKANIDVVYLDTVFKVLGIAYLSSFCSEVCKDAGEGSIAAKVEFAGKILILTLAIPILMAVMRSILKIM</sequence>
<dbReference type="InterPro" id="IPR025664">
    <property type="entry name" value="Spore_III_AC/AD"/>
</dbReference>
<keyword evidence="1" id="KW-1133">Transmembrane helix</keyword>
<dbReference type="NCBIfam" id="TIGR02849">
    <property type="entry name" value="spore_III_AD"/>
    <property type="match status" value="1"/>
</dbReference>
<keyword evidence="1" id="KW-0812">Transmembrane</keyword>
<evidence type="ECO:0008006" key="3">
    <source>
        <dbReference type="Google" id="ProtNLM"/>
    </source>
</evidence>
<organism evidence="2">
    <name type="scientific">bioreactor metagenome</name>
    <dbReference type="NCBI Taxonomy" id="1076179"/>
    <lineage>
        <taxon>unclassified sequences</taxon>
        <taxon>metagenomes</taxon>
        <taxon>ecological metagenomes</taxon>
    </lineage>
</organism>
<evidence type="ECO:0000256" key="1">
    <source>
        <dbReference type="SAM" id="Phobius"/>
    </source>
</evidence>
<proteinExistence type="predicted"/>
<dbReference type="Pfam" id="PF06686">
    <property type="entry name" value="SpoIIIAC"/>
    <property type="match status" value="2"/>
</dbReference>
<reference evidence="2" key="1">
    <citation type="submission" date="2019-08" db="EMBL/GenBank/DDBJ databases">
        <authorList>
            <person name="Kucharzyk K."/>
            <person name="Murdoch R.W."/>
            <person name="Higgins S."/>
            <person name="Loffler F."/>
        </authorList>
    </citation>
    <scope>NUCLEOTIDE SEQUENCE</scope>
</reference>
<dbReference type="AlphaFoldDB" id="A0A645E8Q7"/>
<dbReference type="EMBL" id="VSSQ01044016">
    <property type="protein sequence ID" value="MPM97799.1"/>
    <property type="molecule type" value="Genomic_DNA"/>
</dbReference>
<protein>
    <recommendedName>
        <fullName evidence="3">Stage III sporulation protein AD</fullName>
    </recommendedName>
</protein>
<feature type="transmembrane region" description="Helical" evidence="1">
    <location>
        <begin position="32"/>
        <end position="53"/>
    </location>
</feature>
<gene>
    <name evidence="2" type="ORF">SDC9_144978</name>
</gene>
<keyword evidence="1" id="KW-0472">Membrane</keyword>
<evidence type="ECO:0000313" key="2">
    <source>
        <dbReference type="EMBL" id="MPM97799.1"/>
    </source>
</evidence>
<name>A0A645E8Q7_9ZZZZ</name>